<keyword evidence="12" id="KW-1185">Reference proteome</keyword>
<comment type="catalytic activity">
    <reaction evidence="6 7">
        <text>(2-aminoethyl)phosphonate + pyruvate = phosphonoacetaldehyde + L-alanine</text>
        <dbReference type="Rhea" id="RHEA:17021"/>
        <dbReference type="ChEBI" id="CHEBI:15361"/>
        <dbReference type="ChEBI" id="CHEBI:57418"/>
        <dbReference type="ChEBI" id="CHEBI:57972"/>
        <dbReference type="ChEBI" id="CHEBI:58383"/>
        <dbReference type="EC" id="2.6.1.37"/>
    </reaction>
</comment>
<organism evidence="11 12">
    <name type="scientific">Burkholderia plantarii</name>
    <dbReference type="NCBI Taxonomy" id="41899"/>
    <lineage>
        <taxon>Bacteria</taxon>
        <taxon>Pseudomonadati</taxon>
        <taxon>Pseudomonadota</taxon>
        <taxon>Betaproteobacteria</taxon>
        <taxon>Burkholderiales</taxon>
        <taxon>Burkholderiaceae</taxon>
        <taxon>Burkholderia</taxon>
    </lineage>
</organism>
<dbReference type="InterPro" id="IPR015421">
    <property type="entry name" value="PyrdxlP-dep_Trfase_major"/>
</dbReference>
<dbReference type="GO" id="GO:0047304">
    <property type="term" value="F:2-aminoethylphosphonate-pyruvate transaminase activity"/>
    <property type="evidence" value="ECO:0007669"/>
    <property type="project" value="UniProtKB-UniRule"/>
</dbReference>
<comment type="similarity">
    <text evidence="7">Belongs to the class-V pyridoxal-phosphate-dependent aminotransferase family. PhnW subfamily.</text>
</comment>
<dbReference type="NCBIfam" id="NF010006">
    <property type="entry name" value="PRK13479.1"/>
    <property type="match status" value="1"/>
</dbReference>
<dbReference type="NCBIfam" id="TIGR02326">
    <property type="entry name" value="transamin_PhnW"/>
    <property type="match status" value="1"/>
</dbReference>
<evidence type="ECO:0000256" key="1">
    <source>
        <dbReference type="ARBA" id="ARBA00001933"/>
    </source>
</evidence>
<evidence type="ECO:0000256" key="8">
    <source>
        <dbReference type="PIRSR" id="PIRSR000524-1"/>
    </source>
</evidence>
<feature type="modified residue" description="N6-(pyridoxal phosphate)lysine" evidence="7 9">
    <location>
        <position position="221"/>
    </location>
</feature>
<comment type="subunit">
    <text evidence="7">Homodimer.</text>
</comment>
<evidence type="ECO:0000259" key="10">
    <source>
        <dbReference type="Pfam" id="PF00266"/>
    </source>
</evidence>
<dbReference type="PIRSF" id="PIRSF000524">
    <property type="entry name" value="SPT"/>
    <property type="match status" value="1"/>
</dbReference>
<dbReference type="HOGENOM" id="CLU_027686_3_1_4"/>
<dbReference type="SUPFAM" id="SSF53383">
    <property type="entry name" value="PLP-dependent transferases"/>
    <property type="match status" value="1"/>
</dbReference>
<dbReference type="NCBIfam" id="TIGR03301">
    <property type="entry name" value="PhnW-AepZ"/>
    <property type="match status" value="1"/>
</dbReference>
<dbReference type="InterPro" id="IPR015422">
    <property type="entry name" value="PyrdxlP-dep_Trfase_small"/>
</dbReference>
<reference evidence="11 12" key="2">
    <citation type="journal article" date="2016" name="Appl. Microbiol. Biotechnol.">
        <title>Mutations improving production and secretion of extracellular lipase by Burkholderia glumae PG1.</title>
        <authorList>
            <person name="Knapp A."/>
            <person name="Voget S."/>
            <person name="Gao R."/>
            <person name="Zaburannyi N."/>
            <person name="Krysciak D."/>
            <person name="Breuer M."/>
            <person name="Hauer B."/>
            <person name="Streit W.R."/>
            <person name="Muller R."/>
            <person name="Daniel R."/>
            <person name="Jaeger K.E."/>
        </authorList>
    </citation>
    <scope>NUCLEOTIDE SEQUENCE [LARGE SCALE GENOMIC DNA]</scope>
    <source>
        <strain evidence="11 12">PG1</strain>
    </source>
</reference>
<dbReference type="InterPro" id="IPR015424">
    <property type="entry name" value="PyrdxlP-dep_Trfase"/>
</dbReference>
<evidence type="ECO:0000256" key="4">
    <source>
        <dbReference type="ARBA" id="ARBA00022898"/>
    </source>
</evidence>
<keyword evidence="2 7" id="KW-0032">Aminotransferase</keyword>
<feature type="binding site" evidence="8">
    <location>
        <position position="366"/>
    </location>
    <ligand>
        <name>substrate</name>
    </ligand>
</feature>
<dbReference type="HAMAP" id="MF_01376">
    <property type="entry name" value="PhnW_aminotrans_5"/>
    <property type="match status" value="1"/>
</dbReference>
<evidence type="ECO:0000256" key="2">
    <source>
        <dbReference type="ARBA" id="ARBA00022576"/>
    </source>
</evidence>
<keyword evidence="5 7" id="KW-0670">Pyruvate</keyword>
<dbReference type="EMBL" id="CP002581">
    <property type="protein sequence ID" value="AJK48570.1"/>
    <property type="molecule type" value="Genomic_DNA"/>
</dbReference>
<dbReference type="InterPro" id="IPR000192">
    <property type="entry name" value="Aminotrans_V_dom"/>
</dbReference>
<dbReference type="PANTHER" id="PTHR42778">
    <property type="entry name" value="2-AMINOETHYLPHOSPHONATE--PYRUVATE TRANSAMINASE"/>
    <property type="match status" value="1"/>
</dbReference>
<name>A0A0B6S5H7_BURPL</name>
<dbReference type="InterPro" id="IPR012703">
    <property type="entry name" value="NH2EtPonate_pyrv_transaminase"/>
</dbReference>
<comment type="cofactor">
    <cofactor evidence="1 7 9">
        <name>pyridoxal 5'-phosphate</name>
        <dbReference type="ChEBI" id="CHEBI:597326"/>
    </cofactor>
</comment>
<comment type="function">
    <text evidence="7">Involved in phosphonate degradation.</text>
</comment>
<protein>
    <recommendedName>
        <fullName evidence="7">2-aminoethylphosphonate--pyruvate transaminase</fullName>
        <ecNumber evidence="7">2.6.1.37</ecNumber>
    </recommendedName>
    <alternativeName>
        <fullName evidence="7">2-aminoethylphosphonate aminotransferase</fullName>
    </alternativeName>
    <alternativeName>
        <fullName evidence="7">AEP transaminase</fullName>
        <shortName evidence="7">AEPT</shortName>
    </alternativeName>
</protein>
<evidence type="ECO:0000313" key="11">
    <source>
        <dbReference type="EMBL" id="AJK48570.1"/>
    </source>
</evidence>
<dbReference type="Gene3D" id="3.40.640.10">
    <property type="entry name" value="Type I PLP-dependent aspartate aminotransferase-like (Major domain)"/>
    <property type="match status" value="1"/>
</dbReference>
<evidence type="ECO:0000256" key="7">
    <source>
        <dbReference type="HAMAP-Rule" id="MF_01376"/>
    </source>
</evidence>
<dbReference type="AlphaFoldDB" id="A0A0B6S5H7"/>
<proteinExistence type="inferred from homology"/>
<evidence type="ECO:0000256" key="5">
    <source>
        <dbReference type="ARBA" id="ARBA00023317"/>
    </source>
</evidence>
<gene>
    <name evidence="11" type="primary">phnW1</name>
    <name evidence="7" type="synonym">phnW</name>
    <name evidence="11" type="ORF">BGL_2c04810</name>
</gene>
<dbReference type="Proteomes" id="UP000031838">
    <property type="component" value="Chromosome 2"/>
</dbReference>
<dbReference type="GO" id="GO:0019700">
    <property type="term" value="P:organic phosphonate catabolic process"/>
    <property type="evidence" value="ECO:0007669"/>
    <property type="project" value="UniProtKB-UniRule"/>
</dbReference>
<feature type="domain" description="Aminotransferase class V" evidence="10">
    <location>
        <begin position="96"/>
        <end position="317"/>
    </location>
</feature>
<dbReference type="Gene3D" id="3.90.1150.10">
    <property type="entry name" value="Aspartate Aminotransferase, domain 1"/>
    <property type="match status" value="1"/>
</dbReference>
<evidence type="ECO:0000256" key="6">
    <source>
        <dbReference type="ARBA" id="ARBA00049460"/>
    </source>
</evidence>
<accession>A0A0B6S5H7</accession>
<evidence type="ECO:0000256" key="3">
    <source>
        <dbReference type="ARBA" id="ARBA00022679"/>
    </source>
</evidence>
<dbReference type="EC" id="2.6.1.37" evidence="7"/>
<reference evidence="12" key="1">
    <citation type="submission" date="2011-03" db="EMBL/GenBank/DDBJ databases">
        <authorList>
            <person name="Voget S."/>
            <person name="Streit W.R."/>
            <person name="Jaeger K.E."/>
            <person name="Daniel R."/>
        </authorList>
    </citation>
    <scope>NUCLEOTIDE SEQUENCE [LARGE SCALE GENOMIC DNA]</scope>
    <source>
        <strain evidence="12">PG1</strain>
    </source>
</reference>
<evidence type="ECO:0000256" key="9">
    <source>
        <dbReference type="PIRSR" id="PIRSR000524-50"/>
    </source>
</evidence>
<dbReference type="InterPro" id="IPR024169">
    <property type="entry name" value="SP_NH2Trfase/AEP_transaminase"/>
</dbReference>
<dbReference type="PANTHER" id="PTHR42778:SF1">
    <property type="entry name" value="2-AMINOETHYLPHOSPHONATE--PYRUVATE TRANSAMINASE"/>
    <property type="match status" value="1"/>
</dbReference>
<keyword evidence="4 7" id="KW-0663">Pyridoxal phosphate</keyword>
<dbReference type="Pfam" id="PF00266">
    <property type="entry name" value="Aminotran_5"/>
    <property type="match status" value="1"/>
</dbReference>
<dbReference type="KEGG" id="bgp:BGL_2c04810"/>
<keyword evidence="3 7" id="KW-0808">Transferase</keyword>
<sequence>MTHFATTIGRVRCAARRAPPFSRPGGHVISDNDPILLTPGPLTTSPATRRAMQRDWGSWDATFNRLTQDVCADLVRIAGGDDAYCCVPLQGSGTFAVEAALGTLVPRDGVVLVPNHGAYCARIVRILERLGIETVELPFAEHEAASAAAIEARLAAGPRITHVALVHLETSAGILNPLADIAAACARRGARLIVDAMSSFGALPVEVAANGIDALVSASGKCLEGVPGMGFVIVRRALLARCEGRSPSLALDLHDQQAYLQRTGQWRFTPPTHVVAALHEALAQFHAQGGQPARGARYAANCAALLDGMRALGFAPFLAAEVQAPVIVTFHAPRDPAYAFAPFYAAVRDAGFVLYPGKLTQVETFRVGCIGAIDAQQIRRAVAAIDGALRALGIAVR</sequence>
<evidence type="ECO:0000313" key="12">
    <source>
        <dbReference type="Proteomes" id="UP000031838"/>
    </source>
</evidence>